<proteinExistence type="predicted"/>
<keyword evidence="2" id="KW-1185">Reference proteome</keyword>
<gene>
    <name evidence="1" type="ORF">DERYTH_LOCUS18447</name>
</gene>
<sequence>MGRPYVKKITRSTNNRSLQNKVARFQILINEGETNKAKIEELSNNLYKRDTEIKTLKDKINQLTKEKDDFEK</sequence>
<organism evidence="1 2">
    <name type="scientific">Dentiscutata erythropus</name>
    <dbReference type="NCBI Taxonomy" id="1348616"/>
    <lineage>
        <taxon>Eukaryota</taxon>
        <taxon>Fungi</taxon>
        <taxon>Fungi incertae sedis</taxon>
        <taxon>Mucoromycota</taxon>
        <taxon>Glomeromycotina</taxon>
        <taxon>Glomeromycetes</taxon>
        <taxon>Diversisporales</taxon>
        <taxon>Gigasporaceae</taxon>
        <taxon>Dentiscutata</taxon>
    </lineage>
</organism>
<evidence type="ECO:0000313" key="2">
    <source>
        <dbReference type="Proteomes" id="UP000789405"/>
    </source>
</evidence>
<protein>
    <submittedName>
        <fullName evidence="1">3707_t:CDS:1</fullName>
    </submittedName>
</protein>
<accession>A0A9N9J6Q2</accession>
<comment type="caution">
    <text evidence="1">The sequence shown here is derived from an EMBL/GenBank/DDBJ whole genome shotgun (WGS) entry which is preliminary data.</text>
</comment>
<dbReference type="Proteomes" id="UP000789405">
    <property type="component" value="Unassembled WGS sequence"/>
</dbReference>
<dbReference type="OrthoDB" id="10390111at2759"/>
<name>A0A9N9J6Q2_9GLOM</name>
<reference evidence="1" key="1">
    <citation type="submission" date="2021-06" db="EMBL/GenBank/DDBJ databases">
        <authorList>
            <person name="Kallberg Y."/>
            <person name="Tangrot J."/>
            <person name="Rosling A."/>
        </authorList>
    </citation>
    <scope>NUCLEOTIDE SEQUENCE</scope>
    <source>
        <strain evidence="1">MA453B</strain>
    </source>
</reference>
<evidence type="ECO:0000313" key="1">
    <source>
        <dbReference type="EMBL" id="CAG8768369.1"/>
    </source>
</evidence>
<dbReference type="EMBL" id="CAJVPY010018736">
    <property type="protein sequence ID" value="CAG8768369.1"/>
    <property type="molecule type" value="Genomic_DNA"/>
</dbReference>
<dbReference type="AlphaFoldDB" id="A0A9N9J6Q2"/>